<dbReference type="Proteomes" id="UP000187209">
    <property type="component" value="Unassembled WGS sequence"/>
</dbReference>
<keyword evidence="2" id="KW-1185">Reference proteome</keyword>
<dbReference type="EMBL" id="MPUH01000415">
    <property type="protein sequence ID" value="OMJ80632.1"/>
    <property type="molecule type" value="Genomic_DNA"/>
</dbReference>
<sequence>MDPSAVEEWREDLKKYELEKTNISWTNAVPHPRITHNDMQALENRYNPILQTYTNPEIEHNVQKIERDRLVETLAKNKDRSLRYEQTFDIINLDDKLKGLENLPGYPIEKPPNYKSRNLGNNSKTPYNIISCLDFSDHHYLPPEHRPPRPIEKPKTYKINVVEHRDFNIISNKYLQGHEDKAKKDLESYKLQAAEEYWKAHDYDIFTCKYIDSEKEEFEKKKALEDATTLCKKKYEELPNGVKYSEGALYQAISSKVVDAARLYEIDMKNKQAKQRFENRYDIEKEYHDRDIEFQEKAKFQATNRISHERYTEDPKRGYDIINHNPYEGMNAKTLYPSKTNPKPSVWERTLSQKSDVPVTPSMPLRFSTPNRAIRSSGFKIVS</sequence>
<proteinExistence type="predicted"/>
<accession>A0A1R2BUX4</accession>
<name>A0A1R2BUX4_9CILI</name>
<reference evidence="1 2" key="1">
    <citation type="submission" date="2016-11" db="EMBL/GenBank/DDBJ databases">
        <title>The macronuclear genome of Stentor coeruleus: a giant cell with tiny introns.</title>
        <authorList>
            <person name="Slabodnick M."/>
            <person name="Ruby J.G."/>
            <person name="Reiff S.B."/>
            <person name="Swart E.C."/>
            <person name="Gosai S."/>
            <person name="Prabakaran S."/>
            <person name="Witkowska E."/>
            <person name="Larue G.E."/>
            <person name="Fisher S."/>
            <person name="Freeman R.M."/>
            <person name="Gunawardena J."/>
            <person name="Chu W."/>
            <person name="Stover N.A."/>
            <person name="Gregory B.D."/>
            <person name="Nowacki M."/>
            <person name="Derisi J."/>
            <person name="Roy S.W."/>
            <person name="Marshall W.F."/>
            <person name="Sood P."/>
        </authorList>
    </citation>
    <scope>NUCLEOTIDE SEQUENCE [LARGE SCALE GENOMIC DNA]</scope>
    <source>
        <strain evidence="1">WM001</strain>
    </source>
</reference>
<organism evidence="1 2">
    <name type="scientific">Stentor coeruleus</name>
    <dbReference type="NCBI Taxonomy" id="5963"/>
    <lineage>
        <taxon>Eukaryota</taxon>
        <taxon>Sar</taxon>
        <taxon>Alveolata</taxon>
        <taxon>Ciliophora</taxon>
        <taxon>Postciliodesmatophora</taxon>
        <taxon>Heterotrichea</taxon>
        <taxon>Heterotrichida</taxon>
        <taxon>Stentoridae</taxon>
        <taxon>Stentor</taxon>
    </lineage>
</organism>
<dbReference type="AlphaFoldDB" id="A0A1R2BUX4"/>
<gene>
    <name evidence="1" type="ORF">SteCoe_19063</name>
</gene>
<evidence type="ECO:0000313" key="2">
    <source>
        <dbReference type="Proteomes" id="UP000187209"/>
    </source>
</evidence>
<comment type="caution">
    <text evidence="1">The sequence shown here is derived from an EMBL/GenBank/DDBJ whole genome shotgun (WGS) entry which is preliminary data.</text>
</comment>
<evidence type="ECO:0000313" key="1">
    <source>
        <dbReference type="EMBL" id="OMJ80632.1"/>
    </source>
</evidence>
<protein>
    <submittedName>
        <fullName evidence="1">Uncharacterized protein</fullName>
    </submittedName>
</protein>
<dbReference type="OrthoDB" id="60284at2759"/>